<dbReference type="PANTHER" id="PTHR37168:SF2">
    <property type="entry name" value="CRISPR-ASSOCIATED EXONUCLEASE CAS4"/>
    <property type="match status" value="1"/>
</dbReference>
<keyword evidence="2 9" id="KW-0479">Metal-binding</keyword>
<keyword evidence="4 9" id="KW-0269">Exonuclease</keyword>
<keyword evidence="8 9" id="KW-0464">Manganese</keyword>
<evidence type="ECO:0000256" key="8">
    <source>
        <dbReference type="ARBA" id="ARBA00023211"/>
    </source>
</evidence>
<evidence type="ECO:0000256" key="2">
    <source>
        <dbReference type="ARBA" id="ARBA00022723"/>
    </source>
</evidence>
<keyword evidence="1 9" id="KW-0540">Nuclease</keyword>
<feature type="domain" description="DUF83" evidence="10">
    <location>
        <begin position="11"/>
        <end position="170"/>
    </location>
</feature>
<reference evidence="12" key="1">
    <citation type="submission" date="2007-02" db="EMBL/GenBank/DDBJ databases">
        <title>Complete sequence of Clostridium thermocellum ATCC 27405.</title>
        <authorList>
            <consortium name="US DOE Joint Genome Institute"/>
            <person name="Copeland A."/>
            <person name="Lucas S."/>
            <person name="Lapidus A."/>
            <person name="Barry K."/>
            <person name="Detter J.C."/>
            <person name="Glavina del Rio T."/>
            <person name="Hammon N."/>
            <person name="Israni S."/>
            <person name="Dalin E."/>
            <person name="Tice H."/>
            <person name="Pitluck S."/>
            <person name="Chertkov O."/>
            <person name="Brettin T."/>
            <person name="Bruce D."/>
            <person name="Han C."/>
            <person name="Tapia R."/>
            <person name="Gilna P."/>
            <person name="Schmutz J."/>
            <person name="Larimer F."/>
            <person name="Land M."/>
            <person name="Hauser L."/>
            <person name="Kyrpides N."/>
            <person name="Mikhailova N."/>
            <person name="Wu J.H.D."/>
            <person name="Newcomb M."/>
            <person name="Richardson P."/>
        </authorList>
    </citation>
    <scope>NUCLEOTIDE SEQUENCE [LARGE SCALE GENOMIC DNA]</scope>
    <source>
        <strain evidence="12">ATCC 27405 / DSM 1237 / JCM 9322 / NBRC 103400 / NCIMB 10682 / NRRL B-4536 / VPI 7372</strain>
    </source>
</reference>
<evidence type="ECO:0000256" key="4">
    <source>
        <dbReference type="ARBA" id="ARBA00022839"/>
    </source>
</evidence>
<dbReference type="Gene3D" id="3.90.320.10">
    <property type="match status" value="1"/>
</dbReference>
<keyword evidence="12" id="KW-1185">Reference proteome</keyword>
<dbReference type="GO" id="GO:0051536">
    <property type="term" value="F:iron-sulfur cluster binding"/>
    <property type="evidence" value="ECO:0007669"/>
    <property type="project" value="UniProtKB-KW"/>
</dbReference>
<dbReference type="EC" id="3.1.12.1" evidence="9"/>
<dbReference type="GO" id="GO:0051607">
    <property type="term" value="P:defense response to virus"/>
    <property type="evidence" value="ECO:0007669"/>
    <property type="project" value="UniProtKB-KW"/>
</dbReference>
<evidence type="ECO:0000259" key="10">
    <source>
        <dbReference type="Pfam" id="PF01930"/>
    </source>
</evidence>
<dbReference type="EMBL" id="CP000568">
    <property type="protein sequence ID" value="ABN53500.1"/>
    <property type="molecule type" value="Genomic_DNA"/>
</dbReference>
<dbReference type="STRING" id="203119.Cthe_2298"/>
<keyword evidence="6 9" id="KW-0411">Iron-sulfur</keyword>
<keyword evidence="3 9" id="KW-0378">Hydrolase</keyword>
<gene>
    <name evidence="11" type="ordered locus">Cthe_2298</name>
</gene>
<evidence type="ECO:0000256" key="7">
    <source>
        <dbReference type="ARBA" id="ARBA00023118"/>
    </source>
</evidence>
<evidence type="ECO:0000256" key="5">
    <source>
        <dbReference type="ARBA" id="ARBA00023004"/>
    </source>
</evidence>
<keyword evidence="5 9" id="KW-0408">Iron</keyword>
<keyword evidence="7 9" id="KW-0051">Antiviral defense</keyword>
<dbReference type="eggNOG" id="COG1468">
    <property type="taxonomic scope" value="Bacteria"/>
</dbReference>
<dbReference type="InterPro" id="IPR022765">
    <property type="entry name" value="Dna2/Cas4_DUF83"/>
</dbReference>
<evidence type="ECO:0000313" key="11">
    <source>
        <dbReference type="EMBL" id="ABN53500.1"/>
    </source>
</evidence>
<protein>
    <recommendedName>
        <fullName evidence="9">CRISPR-associated exonuclease Cas4</fullName>
        <ecNumber evidence="9">3.1.12.1</ecNumber>
    </recommendedName>
</protein>
<reference evidence="11 12" key="2">
    <citation type="journal article" date="2013" name="Biotechnol. Biofuels">
        <title>Global transcriptome analysis of Clostridium thermocellum ATCC 27405 during growth on dilute acid pretreated Populus and switchgrass.</title>
        <authorList>
            <person name="Wilson C.M."/>
            <person name="Rodriguez M.Jr."/>
            <person name="Johnson C.M."/>
            <person name="Martin S.L."/>
            <person name="Chu T.M."/>
            <person name="Wolfinger R.D."/>
            <person name="Hauser L.J."/>
            <person name="Land M.L."/>
            <person name="Klingeman D.M."/>
            <person name="Syed M.H."/>
            <person name="Ragauskas A.J."/>
            <person name="Tschaplinski T.J."/>
            <person name="Mielenz J.R."/>
            <person name="Brown S.D."/>
        </authorList>
    </citation>
    <scope>NUCLEOTIDE SEQUENCE [LARGE SCALE GENOMIC DNA]</scope>
    <source>
        <strain evidence="12">ATCC 27405 / DSM 1237 / JCM 9322 / NBRC 103400 / NCIMB 10682 / NRRL B-4536 / VPI 7372</strain>
    </source>
</reference>
<sequence length="170" mass="20048">MCMYEADVRINGTLIWYYFICKREVWLISHGITADQEDENIEIGRFIHENAYSREKKEIDFDNFKVDVADSIDGKIIVQEVKKSSKFKKSARMQLLFYIYEIKKSGIDARGILLFPEERKREEVVLDEASQKELDSVIKDIFKIVNLEKPPIPEKCKYCRNCAYSELCWA</sequence>
<dbReference type="PANTHER" id="PTHR37168">
    <property type="entry name" value="CRISPR-ASSOCIATED EXONUCLEASE CAS4"/>
    <property type="match status" value="1"/>
</dbReference>
<evidence type="ECO:0000313" key="12">
    <source>
        <dbReference type="Proteomes" id="UP000002145"/>
    </source>
</evidence>
<organism evidence="11 12">
    <name type="scientific">Acetivibrio thermocellus (strain ATCC 27405 / DSM 1237 / JCM 9322 / NBRC 103400 / NCIMB 10682 / NRRL B-4536 / VPI 7372)</name>
    <name type="common">Clostridium thermocellum</name>
    <dbReference type="NCBI Taxonomy" id="203119"/>
    <lineage>
        <taxon>Bacteria</taxon>
        <taxon>Bacillati</taxon>
        <taxon>Bacillota</taxon>
        <taxon>Clostridia</taxon>
        <taxon>Eubacteriales</taxon>
        <taxon>Oscillospiraceae</taxon>
        <taxon>Acetivibrio</taxon>
    </lineage>
</organism>
<dbReference type="AlphaFoldDB" id="A3DHS1"/>
<evidence type="ECO:0000256" key="9">
    <source>
        <dbReference type="RuleBase" id="RU365022"/>
    </source>
</evidence>
<dbReference type="InterPro" id="IPR013343">
    <property type="entry name" value="CRISPR-assoc_prot_Cas4"/>
</dbReference>
<dbReference type="Proteomes" id="UP000002145">
    <property type="component" value="Chromosome"/>
</dbReference>
<dbReference type="Pfam" id="PF01930">
    <property type="entry name" value="Cas_Cas4"/>
    <property type="match status" value="1"/>
</dbReference>
<dbReference type="InterPro" id="IPR011604">
    <property type="entry name" value="PDDEXK-like_dom_sf"/>
</dbReference>
<accession>A3DHS1</accession>
<comment type="similarity">
    <text evidence="9">Belongs to the CRISPR-associated exonuclease Cas4 family.</text>
</comment>
<dbReference type="HOGENOM" id="CLU_133784_0_0_9"/>
<comment type="function">
    <text evidence="9">CRISPR (clustered regularly interspaced short palindromic repeat) is an adaptive immune system that provides protection against mobile genetic elements (viruses, transposable elements and conjugative plasmids). CRISPR clusters contain sequences complementary to antecedent mobile elements and target invading nucleic acids. CRISPR clusters are transcribed and processed into CRISPR RNA (crRNA).</text>
</comment>
<dbReference type="NCBIfam" id="TIGR00372">
    <property type="entry name" value="cas4"/>
    <property type="match status" value="1"/>
</dbReference>
<comment type="cofactor">
    <cofactor evidence="9">
        <name>iron-sulfur cluster</name>
        <dbReference type="ChEBI" id="CHEBI:30408"/>
    </cofactor>
</comment>
<evidence type="ECO:0000256" key="1">
    <source>
        <dbReference type="ARBA" id="ARBA00022722"/>
    </source>
</evidence>
<comment type="cofactor">
    <cofactor evidence="9">
        <name>Mg(2+)</name>
        <dbReference type="ChEBI" id="CHEBI:18420"/>
    </cofactor>
    <cofactor evidence="9">
        <name>Mn(2+)</name>
        <dbReference type="ChEBI" id="CHEBI:29035"/>
    </cofactor>
    <text evidence="9">Mg(2+) or Mn(2+) required for ssDNA cleavage activity.</text>
</comment>
<name>A3DHS1_ACET2</name>
<dbReference type="GO" id="GO:0046872">
    <property type="term" value="F:metal ion binding"/>
    <property type="evidence" value="ECO:0007669"/>
    <property type="project" value="UniProtKB-KW"/>
</dbReference>
<dbReference type="KEGG" id="cth:Cthe_2298"/>
<dbReference type="GO" id="GO:0004527">
    <property type="term" value="F:exonuclease activity"/>
    <property type="evidence" value="ECO:0007669"/>
    <property type="project" value="UniProtKB-KW"/>
</dbReference>
<evidence type="ECO:0000256" key="6">
    <source>
        <dbReference type="ARBA" id="ARBA00023014"/>
    </source>
</evidence>
<evidence type="ECO:0000256" key="3">
    <source>
        <dbReference type="ARBA" id="ARBA00022801"/>
    </source>
</evidence>
<proteinExistence type="inferred from homology"/>